<dbReference type="PANTHER" id="PTHR30469:SF15">
    <property type="entry name" value="HLYD FAMILY OF SECRETION PROTEINS"/>
    <property type="match status" value="1"/>
</dbReference>
<gene>
    <name evidence="3" type="ORF">TH68_04045</name>
</gene>
<protein>
    <submittedName>
        <fullName evidence="3">Uncharacterized protein</fullName>
    </submittedName>
</protein>
<name>A0A6N3X126_9SYNE</name>
<sequence>MEIRRGLLLIGVTLAVLATGLLAFRLLRPEEEGQSSQSSPVATVPQVGGDTGTVPPPATRYVAALGYIEPRGQVRRLAGASNGPTSARVAELLVSEGDTVVQGQSLAVFDGVPRLRAERQVLQAQIDSLARQLETSRSEEKRYADLVATGAVSHDNLDQRRRSTEKLAGDLAETKAELQVVDADLRDGVLRAPMAGTVLRILTREGERPSDAVVLELGQTDFMDVVAEVYETDISQIRLGQRARITSEHGGFTGELSGQVREISRQVNRRDVFSSDPADAVDARVVEVRIALDPPASQRVRNLTRMQVLVRIDTGSDLG</sequence>
<evidence type="ECO:0000256" key="2">
    <source>
        <dbReference type="SAM" id="MobiDB-lite"/>
    </source>
</evidence>
<dbReference type="NCBIfam" id="TIGR02971">
    <property type="entry name" value="heterocyst_DevB"/>
    <property type="match status" value="1"/>
</dbReference>
<dbReference type="SUPFAM" id="SSF111369">
    <property type="entry name" value="HlyD-like secretion proteins"/>
    <property type="match status" value="1"/>
</dbReference>
<dbReference type="EMBL" id="JXUO01000133">
    <property type="protein sequence ID" value="KKZ14775.1"/>
    <property type="molecule type" value="Genomic_DNA"/>
</dbReference>
<dbReference type="GO" id="GO:1990281">
    <property type="term" value="C:efflux pump complex"/>
    <property type="evidence" value="ECO:0007669"/>
    <property type="project" value="TreeGrafter"/>
</dbReference>
<dbReference type="AlphaFoldDB" id="A0A6N3X126"/>
<dbReference type="PANTHER" id="PTHR30469">
    <property type="entry name" value="MULTIDRUG RESISTANCE PROTEIN MDTA"/>
    <property type="match status" value="1"/>
</dbReference>
<evidence type="ECO:0000313" key="3">
    <source>
        <dbReference type="EMBL" id="KKZ14775.1"/>
    </source>
</evidence>
<dbReference type="Proteomes" id="UP000035054">
    <property type="component" value="Unassembled WGS sequence"/>
</dbReference>
<dbReference type="Gene3D" id="2.40.50.100">
    <property type="match status" value="1"/>
</dbReference>
<proteinExistence type="predicted"/>
<dbReference type="Gene3D" id="2.40.30.170">
    <property type="match status" value="1"/>
</dbReference>
<evidence type="ECO:0000256" key="1">
    <source>
        <dbReference type="SAM" id="Coils"/>
    </source>
</evidence>
<reference evidence="3 4" key="1">
    <citation type="submission" date="2015-01" db="EMBL/GenBank/DDBJ databases">
        <title>Lifestyle Evolution in Cyanobacterial Symbionts of Sponges.</title>
        <authorList>
            <person name="Burgsdorf I."/>
            <person name="Slaby B.M."/>
            <person name="Handley K.M."/>
            <person name="Haber M."/>
            <person name="Blom J."/>
            <person name="Marshall C.W."/>
            <person name="Gilbert J.A."/>
            <person name="Hentschel U."/>
            <person name="Steindler L."/>
        </authorList>
    </citation>
    <scope>NUCLEOTIDE SEQUENCE [LARGE SCALE GENOMIC DNA]</scope>
    <source>
        <strain evidence="3">142</strain>
    </source>
</reference>
<keyword evidence="1" id="KW-0175">Coiled coil</keyword>
<organism evidence="3 4">
    <name type="scientific">Candidatus Synechococcus spongiarum 142</name>
    <dbReference type="NCBI Taxonomy" id="1608213"/>
    <lineage>
        <taxon>Bacteria</taxon>
        <taxon>Bacillati</taxon>
        <taxon>Cyanobacteriota</taxon>
        <taxon>Cyanophyceae</taxon>
        <taxon>Synechococcales</taxon>
        <taxon>Synechococcaceae</taxon>
        <taxon>Synechococcus</taxon>
    </lineage>
</organism>
<dbReference type="GO" id="GO:0015562">
    <property type="term" value="F:efflux transmembrane transporter activity"/>
    <property type="evidence" value="ECO:0007669"/>
    <property type="project" value="TreeGrafter"/>
</dbReference>
<evidence type="ECO:0000313" key="4">
    <source>
        <dbReference type="Proteomes" id="UP000035054"/>
    </source>
</evidence>
<feature type="coiled-coil region" evidence="1">
    <location>
        <begin position="112"/>
        <end position="139"/>
    </location>
</feature>
<comment type="caution">
    <text evidence="3">The sequence shown here is derived from an EMBL/GenBank/DDBJ whole genome shotgun (WGS) entry which is preliminary data.</text>
</comment>
<dbReference type="InterPro" id="IPR014315">
    <property type="entry name" value="ABC_heterocyst_DevB"/>
</dbReference>
<feature type="region of interest" description="Disordered" evidence="2">
    <location>
        <begin position="33"/>
        <end position="55"/>
    </location>
</feature>
<accession>A0A6N3X126</accession>